<evidence type="ECO:0000256" key="11">
    <source>
        <dbReference type="ARBA" id="ARBA00023242"/>
    </source>
</evidence>
<evidence type="ECO:0000256" key="9">
    <source>
        <dbReference type="ARBA" id="ARBA00022777"/>
    </source>
</evidence>
<comment type="similarity">
    <text evidence="3">Belongs to the Clp1 family. NOL9/GRC3 subfamily.</text>
</comment>
<feature type="compositionally biased region" description="Low complexity" evidence="12">
    <location>
        <begin position="1"/>
        <end position="40"/>
    </location>
</feature>
<evidence type="ECO:0000256" key="7">
    <source>
        <dbReference type="ARBA" id="ARBA00022679"/>
    </source>
</evidence>
<proteinExistence type="inferred from homology"/>
<evidence type="ECO:0000256" key="6">
    <source>
        <dbReference type="ARBA" id="ARBA00022552"/>
    </source>
</evidence>
<keyword evidence="7" id="KW-0808">Transferase</keyword>
<keyword evidence="10" id="KW-0067">ATP-binding</keyword>
<protein>
    <recommendedName>
        <fullName evidence="5">Polynucleotide 5'-hydroxyl-kinase GRC3</fullName>
    </recommendedName>
    <alternativeName>
        <fullName evidence="4">Polynucleotide 5'-hydroxyl-kinase grc3</fullName>
    </alternativeName>
</protein>
<sequence length="785" mass="85412">MSALAARRAAALLASQNSTPSTSKTPSPGPSAASSPSPEILESESDEEGSTPPPPPPPTNKKRKLRKSSPPPSLPRQSQYNDSSLSMTINPEPAIAKSNSKRRFSPSAPAEEPDVVSENGSDTSMGDSDADLAEEGMNDVDEGRAQWSVPVTSVDSTPGPSRSKTRHAIHDSINIDNTSKFTPLENINLYKVSQDDLRLAGLKDDYAGDGMIISLAKEETLIIAGTYILTPLSGSISISSCTLTCDGPSYPVFAPTSHPLPVISPVSSRTNQGAVLPWLSKLDLPKGFRKGETLFLIRENNCGIDGLRYGAVPGFAHIWLEEIGSWGLKGVHPVIGSFSTPIYPHITPPTWSEALSSLSSNEEDGERPFVGLIKGPKRSGKSTFGRALLNNLLEKYERVAWLECDLGQGEFSAGGIVGLWVLDKQVLGPSFTHPSIPYRAHYLGTYTPLTCPDEYITSLKHLLEVYKFDIQHSLSTSTSTTTNKINDQVPLVVNTQGWVKGLGEELLQSIEGMSEPTHIYSFSSPYEDEQQYTNTNGWTNSPVYPTSLLPDTYSNENVQVKQIILESAPITPLQARFSAADLRVLSILSYFYSSISPEGVKWDFVKPLTYLNPWEVEYGTDTNKAINRIYMIGEGSEGVLSEDLGIALNGSIVALIEFINPISMVEDGDEDQVYLQGRSPPELDSINFLGLGLIRYIQPSSLTLLDGKSHLLTPLSAEVLGRCKGLIKNGAIELPTPGLLDWSKLNPSTQGEGEEGEIPFFDKSGIEVVGGERRRWRKNIMRKGM</sequence>
<evidence type="ECO:0000256" key="2">
    <source>
        <dbReference type="ARBA" id="ARBA00004604"/>
    </source>
</evidence>
<dbReference type="KEGG" id="ker:91101896"/>
<dbReference type="GO" id="GO:0005730">
    <property type="term" value="C:nucleolus"/>
    <property type="evidence" value="ECO:0007669"/>
    <property type="project" value="UniProtKB-SubCell"/>
</dbReference>
<dbReference type="GeneID" id="91101896"/>
<keyword evidence="15" id="KW-1185">Reference proteome</keyword>
<keyword evidence="11" id="KW-0539">Nucleus</keyword>
<dbReference type="GO" id="GO:0000448">
    <property type="term" value="P:cleavage in ITS2 between 5.8S rRNA and LSU-rRNA of tricistronic rRNA transcript (SSU-rRNA, 5.8S rRNA, LSU-rRNA)"/>
    <property type="evidence" value="ECO:0007669"/>
    <property type="project" value="TreeGrafter"/>
</dbReference>
<evidence type="ECO:0000256" key="10">
    <source>
        <dbReference type="ARBA" id="ARBA00022840"/>
    </source>
</evidence>
<organism evidence="14 15">
    <name type="scientific">Kwoniella europaea PYCC6329</name>
    <dbReference type="NCBI Taxonomy" id="1423913"/>
    <lineage>
        <taxon>Eukaryota</taxon>
        <taxon>Fungi</taxon>
        <taxon>Dikarya</taxon>
        <taxon>Basidiomycota</taxon>
        <taxon>Agaricomycotina</taxon>
        <taxon>Tremellomycetes</taxon>
        <taxon>Tremellales</taxon>
        <taxon>Cryptococcaceae</taxon>
        <taxon>Kwoniella</taxon>
    </lineage>
</organism>
<comment type="function">
    <text evidence="1">Polynucleotide 5'-kinase involved in rRNA processing.</text>
</comment>
<dbReference type="RefSeq" id="XP_066082988.1">
    <property type="nucleotide sequence ID" value="XM_066226891.1"/>
</dbReference>
<feature type="region of interest" description="Disordered" evidence="12">
    <location>
        <begin position="1"/>
        <end position="133"/>
    </location>
</feature>
<evidence type="ECO:0000313" key="14">
    <source>
        <dbReference type="EMBL" id="WWD05021.1"/>
    </source>
</evidence>
<reference evidence="14 15" key="1">
    <citation type="submission" date="2024-01" db="EMBL/GenBank/DDBJ databases">
        <title>Comparative genomics of Cryptococcus and Kwoniella reveals pathogenesis evolution and contrasting modes of karyotype evolution via chromosome fusion or intercentromeric recombination.</title>
        <authorList>
            <person name="Coelho M.A."/>
            <person name="David-Palma M."/>
            <person name="Shea T."/>
            <person name="Bowers K."/>
            <person name="McGinley-Smith S."/>
            <person name="Mohammad A.W."/>
            <person name="Gnirke A."/>
            <person name="Yurkov A.M."/>
            <person name="Nowrousian M."/>
            <person name="Sun S."/>
            <person name="Cuomo C.A."/>
            <person name="Heitman J."/>
        </authorList>
    </citation>
    <scope>NUCLEOTIDE SEQUENCE [LARGE SCALE GENOMIC DNA]</scope>
    <source>
        <strain evidence="14 15">PYCC6329</strain>
    </source>
</reference>
<gene>
    <name evidence="14" type="ORF">V865_003092</name>
</gene>
<accession>A0AAX4KEL9</accession>
<feature type="domain" description="Clp1 P-loop" evidence="13">
    <location>
        <begin position="375"/>
        <end position="532"/>
    </location>
</feature>
<dbReference type="Gene3D" id="3.40.50.300">
    <property type="entry name" value="P-loop containing nucleotide triphosphate hydrolases"/>
    <property type="match status" value="1"/>
</dbReference>
<dbReference type="Proteomes" id="UP001358614">
    <property type="component" value="Chromosome 1"/>
</dbReference>
<evidence type="ECO:0000256" key="1">
    <source>
        <dbReference type="ARBA" id="ARBA00003798"/>
    </source>
</evidence>
<evidence type="ECO:0000256" key="4">
    <source>
        <dbReference type="ARBA" id="ARBA00018706"/>
    </source>
</evidence>
<evidence type="ECO:0000313" key="15">
    <source>
        <dbReference type="Proteomes" id="UP001358614"/>
    </source>
</evidence>
<evidence type="ECO:0000256" key="3">
    <source>
        <dbReference type="ARBA" id="ARBA00011003"/>
    </source>
</evidence>
<comment type="subcellular location">
    <subcellularLocation>
        <location evidence="2">Nucleus</location>
        <location evidence="2">Nucleolus</location>
    </subcellularLocation>
</comment>
<evidence type="ECO:0000256" key="12">
    <source>
        <dbReference type="SAM" id="MobiDB-lite"/>
    </source>
</evidence>
<dbReference type="GO" id="GO:0051731">
    <property type="term" value="F:polynucleotide 5'-hydroxyl-kinase activity"/>
    <property type="evidence" value="ECO:0007669"/>
    <property type="project" value="InterPro"/>
</dbReference>
<evidence type="ECO:0000256" key="8">
    <source>
        <dbReference type="ARBA" id="ARBA00022741"/>
    </source>
</evidence>
<keyword evidence="8" id="KW-0547">Nucleotide-binding</keyword>
<evidence type="ECO:0000256" key="5">
    <source>
        <dbReference type="ARBA" id="ARBA00019824"/>
    </source>
</evidence>
<dbReference type="PANTHER" id="PTHR12755:SF3">
    <property type="entry name" value="POLYNUCLEOTIDE 5'-HYDROXYL-KINASE NOL9"/>
    <property type="match status" value="1"/>
</dbReference>
<keyword evidence="6" id="KW-0698">rRNA processing</keyword>
<feature type="compositionally biased region" description="Polar residues" evidence="12">
    <location>
        <begin position="80"/>
        <end position="89"/>
    </location>
</feature>
<evidence type="ECO:0000259" key="13">
    <source>
        <dbReference type="Pfam" id="PF16575"/>
    </source>
</evidence>
<keyword evidence="9" id="KW-0418">Kinase</keyword>
<dbReference type="PANTHER" id="PTHR12755">
    <property type="entry name" value="CLEAVAGE/POLYADENYLATION FACTOR IA SUBUNIT CLP1P"/>
    <property type="match status" value="1"/>
</dbReference>
<dbReference type="InterPro" id="IPR032319">
    <property type="entry name" value="CLP1_P"/>
</dbReference>
<dbReference type="GO" id="GO:0005524">
    <property type="term" value="F:ATP binding"/>
    <property type="evidence" value="ECO:0007669"/>
    <property type="project" value="UniProtKB-KW"/>
</dbReference>
<dbReference type="AlphaFoldDB" id="A0AAX4KEL9"/>
<dbReference type="InterPro" id="IPR045116">
    <property type="entry name" value="Clp1/Grc3"/>
</dbReference>
<dbReference type="EMBL" id="CP144089">
    <property type="protein sequence ID" value="WWD05021.1"/>
    <property type="molecule type" value="Genomic_DNA"/>
</dbReference>
<name>A0AAX4KEL9_9TREE</name>
<dbReference type="InterPro" id="IPR027417">
    <property type="entry name" value="P-loop_NTPase"/>
</dbReference>
<dbReference type="FunFam" id="3.40.50.300:FF:002899">
    <property type="entry name" value="Unplaced genomic scaffold supercont1.83, whole genome shotgun sequence"/>
    <property type="match status" value="1"/>
</dbReference>
<dbReference type="Pfam" id="PF16575">
    <property type="entry name" value="CLP1_P"/>
    <property type="match status" value="1"/>
</dbReference>